<dbReference type="PROSITE" id="PS51285">
    <property type="entry name" value="AGC_KINASE_CTER"/>
    <property type="match status" value="1"/>
</dbReference>
<dbReference type="InterPro" id="IPR000595">
    <property type="entry name" value="cNMP-bd_dom"/>
</dbReference>
<proteinExistence type="inferred from homology"/>
<evidence type="ECO:0000256" key="3">
    <source>
        <dbReference type="ARBA" id="ARBA00022527"/>
    </source>
</evidence>
<dbReference type="GO" id="GO:0046872">
    <property type="term" value="F:metal ion binding"/>
    <property type="evidence" value="ECO:0007669"/>
    <property type="project" value="UniProtKB-KW"/>
</dbReference>
<evidence type="ECO:0000256" key="5">
    <source>
        <dbReference type="ARBA" id="ARBA00022679"/>
    </source>
</evidence>
<evidence type="ECO:0000313" key="15">
    <source>
        <dbReference type="EMBL" id="TFJ86236.1"/>
    </source>
</evidence>
<dbReference type="GO" id="GO:0004692">
    <property type="term" value="F:cGMP-dependent protein kinase activity"/>
    <property type="evidence" value="ECO:0007669"/>
    <property type="project" value="UniProtKB-EC"/>
</dbReference>
<dbReference type="GO" id="GO:0005524">
    <property type="term" value="F:ATP binding"/>
    <property type="evidence" value="ECO:0007669"/>
    <property type="project" value="UniProtKB-KW"/>
</dbReference>
<keyword evidence="9" id="KW-0142">cGMP-binding</keyword>
<dbReference type="CDD" id="cd00038">
    <property type="entry name" value="CAP_ED"/>
    <property type="match status" value="2"/>
</dbReference>
<keyword evidence="4" id="KW-0140">cGMP</keyword>
<dbReference type="InterPro" id="IPR000961">
    <property type="entry name" value="AGC-kinase_C"/>
</dbReference>
<dbReference type="EC" id="2.7.11.12" evidence="2"/>
<comment type="similarity">
    <text evidence="1">Belongs to the protein kinase superfamily. AGC Ser/Thr protein kinase family. cGMP subfamily.</text>
</comment>
<dbReference type="InterPro" id="IPR018490">
    <property type="entry name" value="cNMP-bd_dom_sf"/>
</dbReference>
<keyword evidence="8" id="KW-0067">ATP-binding</keyword>
<protein>
    <recommendedName>
        <fullName evidence="2">cGMP-dependent protein kinase</fullName>
        <ecNumber evidence="2">2.7.11.12</ecNumber>
    </recommendedName>
</protein>
<dbReference type="Gene3D" id="1.10.510.10">
    <property type="entry name" value="Transferase(Phosphotransferase) domain 1"/>
    <property type="match status" value="1"/>
</dbReference>
<dbReference type="Proteomes" id="UP000355283">
    <property type="component" value="Unassembled WGS sequence"/>
</dbReference>
<dbReference type="GO" id="GO:0030553">
    <property type="term" value="F:cGMP binding"/>
    <property type="evidence" value="ECO:0007669"/>
    <property type="project" value="UniProtKB-KW"/>
</dbReference>
<comment type="catalytic activity">
    <reaction evidence="11">
        <text>L-seryl-[protein] + ATP = O-phospho-L-seryl-[protein] + ADP + H(+)</text>
        <dbReference type="Rhea" id="RHEA:17989"/>
        <dbReference type="Rhea" id="RHEA-COMP:9863"/>
        <dbReference type="Rhea" id="RHEA-COMP:11604"/>
        <dbReference type="ChEBI" id="CHEBI:15378"/>
        <dbReference type="ChEBI" id="CHEBI:29999"/>
        <dbReference type="ChEBI" id="CHEBI:30616"/>
        <dbReference type="ChEBI" id="CHEBI:83421"/>
        <dbReference type="ChEBI" id="CHEBI:456216"/>
        <dbReference type="EC" id="2.7.11.12"/>
    </reaction>
</comment>
<evidence type="ECO:0000256" key="6">
    <source>
        <dbReference type="ARBA" id="ARBA00022741"/>
    </source>
</evidence>
<dbReference type="PRINTS" id="PR00103">
    <property type="entry name" value="CAMPKINASE"/>
</dbReference>
<evidence type="ECO:0000259" key="14">
    <source>
        <dbReference type="PROSITE" id="PS51285"/>
    </source>
</evidence>
<evidence type="ECO:0000256" key="9">
    <source>
        <dbReference type="ARBA" id="ARBA00022992"/>
    </source>
</evidence>
<dbReference type="SUPFAM" id="SSF51206">
    <property type="entry name" value="cAMP-binding domain-like"/>
    <property type="match status" value="2"/>
</dbReference>
<name>A0A4D9D4B2_9STRA</name>
<dbReference type="PROSITE" id="PS00888">
    <property type="entry name" value="CNMP_BINDING_1"/>
    <property type="match status" value="2"/>
</dbReference>
<dbReference type="SMART" id="SM00133">
    <property type="entry name" value="S_TK_X"/>
    <property type="match status" value="1"/>
</dbReference>
<dbReference type="GO" id="GO:0005952">
    <property type="term" value="C:cAMP-dependent protein kinase complex"/>
    <property type="evidence" value="ECO:0007669"/>
    <property type="project" value="TreeGrafter"/>
</dbReference>
<dbReference type="SUPFAM" id="SSF56112">
    <property type="entry name" value="Protein kinase-like (PK-like)"/>
    <property type="match status" value="1"/>
</dbReference>
<dbReference type="GO" id="GO:0004691">
    <property type="term" value="F:cAMP-dependent protein kinase activity"/>
    <property type="evidence" value="ECO:0007669"/>
    <property type="project" value="TreeGrafter"/>
</dbReference>
<evidence type="ECO:0000313" key="16">
    <source>
        <dbReference type="Proteomes" id="UP000355283"/>
    </source>
</evidence>
<dbReference type="InterPro" id="IPR008271">
    <property type="entry name" value="Ser/Thr_kinase_AS"/>
</dbReference>
<dbReference type="PROSITE" id="PS50011">
    <property type="entry name" value="PROTEIN_KINASE_DOM"/>
    <property type="match status" value="1"/>
</dbReference>
<dbReference type="PANTHER" id="PTHR24353:SF143">
    <property type="entry name" value="PROTEIN KINASE DOMAIN-CONTAINING PROTEIN"/>
    <property type="match status" value="1"/>
</dbReference>
<feature type="domain" description="Cyclic nucleotide-binding" evidence="13">
    <location>
        <begin position="132"/>
        <end position="237"/>
    </location>
</feature>
<keyword evidence="5" id="KW-0808">Transferase</keyword>
<comment type="caution">
    <text evidence="15">The sequence shown here is derived from an EMBL/GenBank/DDBJ whole genome shotgun (WGS) entry which is preliminary data.</text>
</comment>
<dbReference type="SMART" id="SM00100">
    <property type="entry name" value="cNMP"/>
    <property type="match status" value="2"/>
</dbReference>
<dbReference type="PROSITE" id="PS00108">
    <property type="entry name" value="PROTEIN_KINASE_ST"/>
    <property type="match status" value="1"/>
</dbReference>
<dbReference type="SMART" id="SM00220">
    <property type="entry name" value="S_TKc"/>
    <property type="match status" value="1"/>
</dbReference>
<gene>
    <name evidence="15" type="ORF">NSK_002444</name>
</gene>
<keyword evidence="6" id="KW-0547">Nucleotide-binding</keyword>
<accession>A0A4D9D4B2</accession>
<evidence type="ECO:0000256" key="4">
    <source>
        <dbReference type="ARBA" id="ARBA00022535"/>
    </source>
</evidence>
<evidence type="ECO:0000256" key="7">
    <source>
        <dbReference type="ARBA" id="ARBA00022777"/>
    </source>
</evidence>
<comment type="catalytic activity">
    <reaction evidence="10">
        <text>L-threonyl-[protein] + ATP = O-phospho-L-threonyl-[protein] + ADP + H(+)</text>
        <dbReference type="Rhea" id="RHEA:46608"/>
        <dbReference type="Rhea" id="RHEA-COMP:11060"/>
        <dbReference type="Rhea" id="RHEA-COMP:11605"/>
        <dbReference type="ChEBI" id="CHEBI:15378"/>
        <dbReference type="ChEBI" id="CHEBI:30013"/>
        <dbReference type="ChEBI" id="CHEBI:30616"/>
        <dbReference type="ChEBI" id="CHEBI:61977"/>
        <dbReference type="ChEBI" id="CHEBI:456216"/>
        <dbReference type="EC" id="2.7.11.12"/>
    </reaction>
</comment>
<dbReference type="PROSITE" id="PS00889">
    <property type="entry name" value="CNMP_BINDING_2"/>
    <property type="match status" value="1"/>
</dbReference>
<evidence type="ECO:0000256" key="8">
    <source>
        <dbReference type="ARBA" id="ARBA00022840"/>
    </source>
</evidence>
<dbReference type="OrthoDB" id="417078at2759"/>
<dbReference type="Pfam" id="PF00069">
    <property type="entry name" value="Pkinase"/>
    <property type="match status" value="1"/>
</dbReference>
<dbReference type="AlphaFoldDB" id="A0A4D9D4B2"/>
<keyword evidence="7" id="KW-0418">Kinase</keyword>
<dbReference type="InterPro" id="IPR000719">
    <property type="entry name" value="Prot_kinase_dom"/>
</dbReference>
<keyword evidence="3" id="KW-0723">Serine/threonine-protein kinase</keyword>
<dbReference type="PANTHER" id="PTHR24353">
    <property type="entry name" value="CYCLIC NUCLEOTIDE-DEPENDENT PROTEIN KINASE"/>
    <property type="match status" value="1"/>
</dbReference>
<dbReference type="Gene3D" id="3.30.200.20">
    <property type="entry name" value="Phosphorylase Kinase, domain 1"/>
    <property type="match status" value="1"/>
</dbReference>
<evidence type="ECO:0000256" key="2">
    <source>
        <dbReference type="ARBA" id="ARBA00012428"/>
    </source>
</evidence>
<evidence type="ECO:0000256" key="11">
    <source>
        <dbReference type="ARBA" id="ARBA00047462"/>
    </source>
</evidence>
<evidence type="ECO:0000256" key="10">
    <source>
        <dbReference type="ARBA" id="ARBA00047298"/>
    </source>
</evidence>
<dbReference type="EMBL" id="SDOX01000009">
    <property type="protein sequence ID" value="TFJ86236.1"/>
    <property type="molecule type" value="Genomic_DNA"/>
</dbReference>
<dbReference type="PROSITE" id="PS50042">
    <property type="entry name" value="CNMP_BINDING_3"/>
    <property type="match status" value="2"/>
</dbReference>
<organism evidence="15 16">
    <name type="scientific">Nannochloropsis salina CCMP1776</name>
    <dbReference type="NCBI Taxonomy" id="1027361"/>
    <lineage>
        <taxon>Eukaryota</taxon>
        <taxon>Sar</taxon>
        <taxon>Stramenopiles</taxon>
        <taxon>Ochrophyta</taxon>
        <taxon>Eustigmatophyceae</taxon>
        <taxon>Eustigmatales</taxon>
        <taxon>Monodopsidaceae</taxon>
        <taxon>Microchloropsis</taxon>
        <taxon>Microchloropsis salina</taxon>
    </lineage>
</organism>
<dbReference type="FunFam" id="1.10.510.10:FF:000210">
    <property type="entry name" value="Non-specific serine/threonine protein kinase"/>
    <property type="match status" value="1"/>
</dbReference>
<dbReference type="InterPro" id="IPR011009">
    <property type="entry name" value="Kinase-like_dom_sf"/>
</dbReference>
<evidence type="ECO:0000259" key="13">
    <source>
        <dbReference type="PROSITE" id="PS50042"/>
    </source>
</evidence>
<evidence type="ECO:0000256" key="1">
    <source>
        <dbReference type="ARBA" id="ARBA00006352"/>
    </source>
</evidence>
<dbReference type="Gene3D" id="2.60.120.10">
    <property type="entry name" value="Jelly Rolls"/>
    <property type="match status" value="2"/>
</dbReference>
<dbReference type="InterPro" id="IPR018488">
    <property type="entry name" value="cNMP-bd_CS"/>
</dbReference>
<keyword evidence="16" id="KW-1185">Reference proteome</keyword>
<feature type="domain" description="AGC-kinase C-terminal" evidence="14">
    <location>
        <begin position="530"/>
        <end position="581"/>
    </location>
</feature>
<feature type="domain" description="Cyclic nucleotide-binding" evidence="13">
    <location>
        <begin position="9"/>
        <end position="117"/>
    </location>
</feature>
<evidence type="ECO:0000259" key="12">
    <source>
        <dbReference type="PROSITE" id="PS50011"/>
    </source>
</evidence>
<reference evidence="15 16" key="1">
    <citation type="submission" date="2019-01" db="EMBL/GenBank/DDBJ databases">
        <title>Nuclear Genome Assembly of the Microalgal Biofuel strain Nannochloropsis salina CCMP1776.</title>
        <authorList>
            <person name="Hovde B."/>
        </authorList>
    </citation>
    <scope>NUCLEOTIDE SEQUENCE [LARGE SCALE GENOMIC DNA]</scope>
    <source>
        <strain evidence="15 16">CCMP1776</strain>
    </source>
</reference>
<dbReference type="Pfam" id="PF00027">
    <property type="entry name" value="cNMP_binding"/>
    <property type="match status" value="2"/>
</dbReference>
<sequence length="581" mass="65790">MEFLRRIPLLKNLSNEQISKLAGALVSHKFLDGATIIRQGDPGDSFYLIKDGSVKCTQNKQGREIHLMTLSRGNYFGEMALLLDEPRHASVTAVGSVEVLSLRKQEFTRLLGPVRDVLSLQMRIRVLRSVPLLSRLSDAELDHVGNAMRVEEYQPNERIVNEGEPGNIFYIITEGVVKCCKISATNSNEEEEILQLRDQEYFGERALLKEEPRAASVVALTRVECLALERADFTCLLNDLKGIMIQEVNRREDFFQHEKQRRQSQEVVGIASETKPVYNVDSAAPSAAGEDVSQSSFKMEDLNVLRTLGTGTFGRVKLVQFVITDADQIYMLMELVQGGELWMYIYDRFDSLPRTNFGGFLKGHTQFYAACALSALDYIHKKDVAYRDLKPENLLLDSQGYLKIIDFGFAKTVPFQKNGNLQLKTFTLCGTPEYLAPELVLSRGHDKSVDYWAFGCLVYELMVGRTPFQDEQHDEIFKKIIHSSTNLTFPRGLDNDCIDLIKGLMNPNPAVRLGNLLGGPKEIMEHPFFSGLDWSQLRRKTISAPFHPSIRDPMDVSSFEPYPDDEKVVPYKGTQSIFDKF</sequence>
<feature type="domain" description="Protein kinase" evidence="12">
    <location>
        <begin position="191"/>
        <end position="529"/>
    </location>
</feature>
<dbReference type="InterPro" id="IPR014710">
    <property type="entry name" value="RmlC-like_jellyroll"/>
</dbReference>